<keyword evidence="6" id="KW-1133">Transmembrane helix</keyword>
<proteinExistence type="predicted"/>
<dbReference type="InterPro" id="IPR006626">
    <property type="entry name" value="PbH1"/>
</dbReference>
<feature type="disulfide bond" evidence="5">
    <location>
        <begin position="1921"/>
        <end position="1931"/>
    </location>
</feature>
<evidence type="ECO:0000259" key="7">
    <source>
        <dbReference type="PROSITE" id="PS50287"/>
    </source>
</evidence>
<dbReference type="Gene3D" id="2.60.120.290">
    <property type="entry name" value="Spermadhesin, CUB domain"/>
    <property type="match status" value="1"/>
</dbReference>
<evidence type="ECO:0000313" key="8">
    <source>
        <dbReference type="EMBL" id="KAJ8308341.1"/>
    </source>
</evidence>
<keyword evidence="4" id="KW-0325">Glycoprotein</keyword>
<feature type="domain" description="SRCR" evidence="7">
    <location>
        <begin position="170"/>
        <end position="274"/>
    </location>
</feature>
<evidence type="ECO:0000256" key="2">
    <source>
        <dbReference type="ARBA" id="ARBA00022737"/>
    </source>
</evidence>
<name>A0ABQ9EVG8_TEGGR</name>
<accession>A0ABQ9EVG8</accession>
<dbReference type="PROSITE" id="PS00420">
    <property type="entry name" value="SRCR_1"/>
    <property type="match status" value="1"/>
</dbReference>
<dbReference type="SMART" id="SM00202">
    <property type="entry name" value="SR"/>
    <property type="match status" value="3"/>
</dbReference>
<dbReference type="InterPro" id="IPR011050">
    <property type="entry name" value="Pectin_lyase_fold/virulence"/>
</dbReference>
<dbReference type="SUPFAM" id="SSF49854">
    <property type="entry name" value="Spermadhesin, CUB domain"/>
    <property type="match status" value="1"/>
</dbReference>
<dbReference type="SUPFAM" id="SSF51126">
    <property type="entry name" value="Pectin lyase-like"/>
    <property type="match status" value="2"/>
</dbReference>
<feature type="disulfide bond" evidence="5">
    <location>
        <begin position="240"/>
        <end position="250"/>
    </location>
</feature>
<keyword evidence="6" id="KW-0472">Membrane</keyword>
<dbReference type="InterPro" id="IPR053243">
    <property type="entry name" value="SJ_maturation_regulator"/>
</dbReference>
<dbReference type="InterPro" id="IPR036772">
    <property type="entry name" value="SRCR-like_dom_sf"/>
</dbReference>
<dbReference type="Gene3D" id="2.160.20.10">
    <property type="entry name" value="Single-stranded right-handed beta-helix, Pectin lyase-like"/>
    <property type="match status" value="1"/>
</dbReference>
<keyword evidence="1" id="KW-0732">Signal</keyword>
<feature type="transmembrane region" description="Helical" evidence="6">
    <location>
        <begin position="20"/>
        <end position="39"/>
    </location>
</feature>
<evidence type="ECO:0000313" key="9">
    <source>
        <dbReference type="Proteomes" id="UP001217089"/>
    </source>
</evidence>
<feature type="domain" description="SRCR" evidence="7">
    <location>
        <begin position="1028"/>
        <end position="1109"/>
    </location>
</feature>
<protein>
    <recommendedName>
        <fullName evidence="7">SRCR domain-containing protein</fullName>
    </recommendedName>
</protein>
<dbReference type="Pfam" id="PF00530">
    <property type="entry name" value="SRCR"/>
    <property type="match status" value="3"/>
</dbReference>
<dbReference type="PANTHER" id="PTHR47653:SF1">
    <property type="entry name" value="DELETED IN MALIGNANT BRAIN TUMORS 1 PROTEIN"/>
    <property type="match status" value="1"/>
</dbReference>
<dbReference type="InterPro" id="IPR016187">
    <property type="entry name" value="CTDL_fold"/>
</dbReference>
<dbReference type="EMBL" id="JARBDR010000657">
    <property type="protein sequence ID" value="KAJ8308341.1"/>
    <property type="molecule type" value="Genomic_DNA"/>
</dbReference>
<evidence type="ECO:0000256" key="4">
    <source>
        <dbReference type="ARBA" id="ARBA00023180"/>
    </source>
</evidence>
<dbReference type="PROSITE" id="PS50287">
    <property type="entry name" value="SRCR_2"/>
    <property type="match status" value="3"/>
</dbReference>
<dbReference type="InterPro" id="IPR001190">
    <property type="entry name" value="SRCR"/>
</dbReference>
<dbReference type="InterPro" id="IPR012334">
    <property type="entry name" value="Pectin_lyas_fold"/>
</dbReference>
<evidence type="ECO:0000256" key="1">
    <source>
        <dbReference type="ARBA" id="ARBA00022729"/>
    </source>
</evidence>
<dbReference type="InterPro" id="IPR016186">
    <property type="entry name" value="C-type_lectin-like/link_sf"/>
</dbReference>
<dbReference type="SUPFAM" id="SSF56487">
    <property type="entry name" value="SRCR-like"/>
    <property type="match status" value="3"/>
</dbReference>
<dbReference type="SMART" id="SM00710">
    <property type="entry name" value="PbH1"/>
    <property type="match status" value="14"/>
</dbReference>
<dbReference type="SUPFAM" id="SSF56436">
    <property type="entry name" value="C-type lectin-like"/>
    <property type="match status" value="1"/>
</dbReference>
<dbReference type="Gene3D" id="3.10.100.10">
    <property type="entry name" value="Mannose-Binding Protein A, subunit A"/>
    <property type="match status" value="1"/>
</dbReference>
<comment type="caution">
    <text evidence="5">Lacks conserved residue(s) required for the propagation of feature annotation.</text>
</comment>
<gene>
    <name evidence="8" type="ORF">KUTeg_013215</name>
</gene>
<dbReference type="Gene3D" id="3.10.250.10">
    <property type="entry name" value="SRCR-like domain"/>
    <property type="match status" value="3"/>
</dbReference>
<evidence type="ECO:0000256" key="3">
    <source>
        <dbReference type="ARBA" id="ARBA00023157"/>
    </source>
</evidence>
<reference evidence="8 9" key="1">
    <citation type="submission" date="2022-12" db="EMBL/GenBank/DDBJ databases">
        <title>Chromosome-level genome of Tegillarca granosa.</title>
        <authorList>
            <person name="Kim J."/>
        </authorList>
    </citation>
    <scope>NUCLEOTIDE SEQUENCE [LARGE SCALE GENOMIC DNA]</scope>
    <source>
        <strain evidence="8">Teg-2019</strain>
        <tissue evidence="8">Adductor muscle</tissue>
    </source>
</reference>
<feature type="domain" description="SRCR" evidence="7">
    <location>
        <begin position="1840"/>
        <end position="1954"/>
    </location>
</feature>
<sequence length="2601" mass="296342">MYVRESKCSASTVKTNLYSLSNQCDYIVIVVVVVVVVVINRPTEPPPGMQPVVSDGIVYNLRHIPEECQKPEVMHQSEFRYGTTVATKKKKAIMKDGSPYKIHGNVALSPLSCLYIEPGTVLHFGPGYGMIINGTLIARGSYLDGERITMTKDPDNLSLVGPSNQFPQNARLVDGNTTRDGRLELHYMGKWRDICTNYVNYTKIDANVTCRHLGFVWGNFTYHSFSRNKTEYMLFEQPECKGTENSLLDCPGRPNIRVGSHICDGQQVIGFECAGLRPDLAKDYWRGLEFYNATVRERNENEMLVKETLSFLEYLDISYAGLDIYRGDGMVHGRASISASPYVPLMNNVTVMNGAYDGLNFTELRGRIHIANSTISNHRVGRVLINKTDIDNNWGDGVKMYLKNFTINNFEKDFPARLSFCRTPTLAQPSYPRLIHEDIIDGNGNKPNDGRNCVKSFPTTAGKRLTLHFLLMERDPAASGTMTVYDQFKSENHILARFPVSNGTFPQSITSITDKIYIQFQYNIPNEVPAGSKEQRCKIFRPCFRMLMELWSGDALDEDLRFFNSSASNNNGYGVNVQDMRSKVFVNSSVINDNQYGSGLRIFQGAGEIAVNNSVFSRNVHSAINITYAGGYTLINRTKFIENKGYGVITEYERLNRSRIERGLKLEVVRSEFSLNKWIALRVGNYCKGAEVLVNMSNFNNNYDEAIEYLSCNKSIGSMPRTNFSVAFNKFESNSRHAVLMSPLINSVGRMTNNTFIRQTLGAVRIDNGYDLLVNRWYSKFSVMYEIFANTFTENFGRYCVSLRLTQYAPNQKLYFKFNIVHGNFIYDSSVYLNPRNRANAPIVVSSSNVLVQRNLINNPDSVRDIATHLIDPSVIIEGNLNWWGTIDHKYIYSRYFDNNDRFNLAVIEYYPVLKDQWLYGDKNTNDEPKYRWVFSTPNSNRIGGVLDEPGFTTDPNIKVYYVDKDIFILPTAVLTINPGTTLEFENSIGMVVHGTLKANGGTSNNQIVFRLKTEINETDIANRTSTLRLVDGLNEYEGRVEVEINGEWGTICKEEWIEQNSAVVCQQLGLTFNPRYGSVQKQVMPDASKKMLLNRVQCDTLDLDITRCRAETKYFMVKGNKSSGVKTMPGVTIPGVPTGGQRVQTVMRYVTIENAGLLDYEEMMYTAALRIDYNFYTFTGLIIRGSVSDAVNIKYSNPYTDNLFEYCKFDHNQGNGLVTKSPDLKLYIVTMNHNVNGGFVYDPFFTEYEALSVRNFIHRSRIKYLNSNEIFSLGDNSMVFIQTEAGYVKKNVTYVMQIVTTEFYRVTLQLLDYNPLTNVEKVIIRDGPPGTTKKWEIERDLVDFPLISTRNRLTIELKVNGILSGRLTFAAHARQYSSTKFKSHISLRNCTMQGNYHGIITRHYNNPSNEKLEIFHRIKEEEIKFYQVQVFGNRVAMYIPSLTKYTENLIPTYEEMTIPERIGEITYIMDQCWFIDNEMGIVADHNHVDFANNVWHWHFIESQIRSTNSGGFEMDLPRVNDIEERKFHSVEIRDSYFVGNKEFALTVAGYYANVTFQRNNIQNNLCKVGLLLISGMEKDLLITGNDFTGNTGKYMIELDLKSHSEYSKNVQGLVRGNRISNNRPGAYYVENSWNYPSTYSVALKGVQNIIVNRNLIDNNQMQYELIAGINSLSLDSVVNVKENWWGTPVQSEIRERIFDFDDWNNYAIAKYFPHLTSGTDINGMPSTGSEIDVSQDLRYLGGRIYGEKTLPFTGRAYTVVSDITIMPNAKLIVQPGTEFQFYPNVGILVLGQLVAKGMPLSRIKFKPIQSQEESKPAIRVRRAGNLISKVQNSQILIRLRRKDGAMLENEGFLQLYNTSTKTWSLMCDSNFNEKTAEVVCREMGLETVNVDVRFTHLFDHYIYGKPMYFLKEFWSYSYYCRGDEKSLDFCMKRINYDIQKCIQAANYTFIRCGERNLPAGLNYWGNIRIAPPSYEEEISSAIHVEKKTILENVDIDGAGILHGEKVGAIQATYKTPILRQINITQSVSNAIDVVAPRHDLTLENLNITNNLGYGINVLVLNGESKDVEQSSFIPLSINTVPYHLYGLVDICKMEKEIIIKNRLIIFFKYSQTPLDCVKIVKTENQFQRVALRFLQFNLYHDAFYRNVLEIFDGDIVTSGTMIGELLANSSETTIRQRYLSSARSLSVHIHASTAYSDYGFIAEVVTSPLSGLTYPGTSVKHTVKNLMITKNQDGAILYKNVGEVNPSILVDMCMIENNGMAILNLTSKPILDFRITDTVKFNFEHTFVHNNKGGMQVLALAQSQSTSIRANITNNVFSSNTNGETLNISGHHYNRFYFYENYIHNNLAGDFRDTIHFQNVVVNFTFNTVKNNTGHYILRTSNAENTGATQRFLGNAFIENNTTAKYRSVIKVGSGKPIIKSNFLLNQDCEFELQTGPKKLTVNGIEVFERPIDAQENWWGSERRGYINGKIYDGQDNTSLVNVQFDPFKVTNLSLVDGKCSPGWHLHQDRCFRYMGAALTYHKAVEFCEKNEGFLAEVKNRHDYFRYLLRTSENAFRNDLRVWVYSDVSVGFCSSFEDTYVIAEADCHLVLQPFICQKES</sequence>
<keyword evidence="3 5" id="KW-1015">Disulfide bond</keyword>
<dbReference type="PRINTS" id="PR00258">
    <property type="entry name" value="SPERACTRCPTR"/>
</dbReference>
<keyword evidence="2" id="KW-0677">Repeat</keyword>
<dbReference type="Proteomes" id="UP001217089">
    <property type="component" value="Unassembled WGS sequence"/>
</dbReference>
<keyword evidence="9" id="KW-1185">Reference proteome</keyword>
<evidence type="ECO:0000256" key="5">
    <source>
        <dbReference type="PROSITE-ProRule" id="PRU00196"/>
    </source>
</evidence>
<dbReference type="InterPro" id="IPR035914">
    <property type="entry name" value="Sperma_CUB_dom_sf"/>
</dbReference>
<organism evidence="8 9">
    <name type="scientific">Tegillarca granosa</name>
    <name type="common">Malaysian cockle</name>
    <name type="synonym">Anadara granosa</name>
    <dbReference type="NCBI Taxonomy" id="220873"/>
    <lineage>
        <taxon>Eukaryota</taxon>
        <taxon>Metazoa</taxon>
        <taxon>Spiralia</taxon>
        <taxon>Lophotrochozoa</taxon>
        <taxon>Mollusca</taxon>
        <taxon>Bivalvia</taxon>
        <taxon>Autobranchia</taxon>
        <taxon>Pteriomorphia</taxon>
        <taxon>Arcoida</taxon>
        <taxon>Arcoidea</taxon>
        <taxon>Arcidae</taxon>
        <taxon>Tegillarca</taxon>
    </lineage>
</organism>
<dbReference type="PANTHER" id="PTHR47653">
    <property type="entry name" value="PROTEIN BARK BEETLE"/>
    <property type="match status" value="1"/>
</dbReference>
<feature type="disulfide bond" evidence="5">
    <location>
        <begin position="1099"/>
        <end position="1109"/>
    </location>
</feature>
<evidence type="ECO:0000256" key="6">
    <source>
        <dbReference type="SAM" id="Phobius"/>
    </source>
</evidence>
<keyword evidence="6" id="KW-0812">Transmembrane</keyword>
<comment type="caution">
    <text evidence="8">The sequence shown here is derived from an EMBL/GenBank/DDBJ whole genome shotgun (WGS) entry which is preliminary data.</text>
</comment>